<protein>
    <recommendedName>
        <fullName evidence="3">ubiquitinyl hydrolase 1</fullName>
        <ecNumber evidence="3">3.4.19.12</ecNumber>
    </recommendedName>
</protein>
<feature type="compositionally biased region" description="Gly residues" evidence="8">
    <location>
        <begin position="223"/>
        <end position="235"/>
    </location>
</feature>
<proteinExistence type="inferred from homology"/>
<dbReference type="Proteomes" id="UP000095300">
    <property type="component" value="Unassembled WGS sequence"/>
</dbReference>
<dbReference type="STRING" id="35570.A0A1I8Q778"/>
<dbReference type="GO" id="GO:0005829">
    <property type="term" value="C:cytosol"/>
    <property type="evidence" value="ECO:0007669"/>
    <property type="project" value="TreeGrafter"/>
</dbReference>
<feature type="compositionally biased region" description="Low complexity" evidence="8">
    <location>
        <begin position="930"/>
        <end position="951"/>
    </location>
</feature>
<reference evidence="10" key="2">
    <citation type="submission" date="2020-05" db="UniProtKB">
        <authorList>
            <consortium name="EnsemblMetazoa"/>
        </authorList>
    </citation>
    <scope>IDENTIFICATION</scope>
    <source>
        <strain evidence="10">USDA</strain>
    </source>
</reference>
<dbReference type="GO" id="GO:0005634">
    <property type="term" value="C:nucleus"/>
    <property type="evidence" value="ECO:0007669"/>
    <property type="project" value="TreeGrafter"/>
</dbReference>
<evidence type="ECO:0000313" key="11">
    <source>
        <dbReference type="Proteomes" id="UP000095300"/>
    </source>
</evidence>
<evidence type="ECO:0000256" key="6">
    <source>
        <dbReference type="ARBA" id="ARBA00022801"/>
    </source>
</evidence>
<name>A0A1I8Q778_STOCA</name>
<dbReference type="PANTHER" id="PTHR24006:SF687">
    <property type="entry name" value="UBIQUITIN CARBOXYL-TERMINAL HYDROLASE 10"/>
    <property type="match status" value="1"/>
</dbReference>
<feature type="compositionally biased region" description="Low complexity" evidence="8">
    <location>
        <begin position="698"/>
        <end position="726"/>
    </location>
</feature>
<dbReference type="VEuPathDB" id="VectorBase:SCAU014500"/>
<accession>A0A1I8Q778</accession>
<dbReference type="InterPro" id="IPR001394">
    <property type="entry name" value="Peptidase_C19_UCH"/>
</dbReference>
<dbReference type="SUPFAM" id="SSF54001">
    <property type="entry name" value="Cysteine proteinases"/>
    <property type="match status" value="1"/>
</dbReference>
<feature type="compositionally biased region" description="Low complexity" evidence="8">
    <location>
        <begin position="845"/>
        <end position="868"/>
    </location>
</feature>
<dbReference type="GO" id="GO:0010506">
    <property type="term" value="P:regulation of autophagy"/>
    <property type="evidence" value="ECO:0007669"/>
    <property type="project" value="TreeGrafter"/>
</dbReference>
<feature type="region of interest" description="Disordered" evidence="8">
    <location>
        <begin position="1"/>
        <end position="43"/>
    </location>
</feature>
<feature type="compositionally biased region" description="Low complexity" evidence="8">
    <location>
        <begin position="1639"/>
        <end position="1652"/>
    </location>
</feature>
<feature type="compositionally biased region" description="Gly residues" evidence="8">
    <location>
        <begin position="1653"/>
        <end position="1662"/>
    </location>
</feature>
<dbReference type="KEGG" id="scac:106084684"/>
<dbReference type="InterPro" id="IPR050164">
    <property type="entry name" value="Peptidase_C19"/>
</dbReference>
<dbReference type="GO" id="GO:0030330">
    <property type="term" value="P:DNA damage response, signal transduction by p53 class mediator"/>
    <property type="evidence" value="ECO:0007669"/>
    <property type="project" value="TreeGrafter"/>
</dbReference>
<dbReference type="EnsemblMetazoa" id="SCAU014500-RA">
    <property type="protein sequence ID" value="SCAU014500-PA"/>
    <property type="gene ID" value="SCAU014500"/>
</dbReference>
<comment type="catalytic activity">
    <reaction evidence="1">
        <text>Thiol-dependent hydrolysis of ester, thioester, amide, peptide and isopeptide bonds formed by the C-terminal Gly of ubiquitin (a 76-residue protein attached to proteins as an intracellular targeting signal).</text>
        <dbReference type="EC" id="3.4.19.12"/>
    </reaction>
</comment>
<dbReference type="Pfam" id="PF00443">
    <property type="entry name" value="UCH"/>
    <property type="match status" value="1"/>
</dbReference>
<dbReference type="EnsemblMetazoa" id="SCAU014500-RB">
    <property type="protein sequence ID" value="SCAU014500-PB"/>
    <property type="gene ID" value="SCAU014500"/>
</dbReference>
<evidence type="ECO:0000256" key="3">
    <source>
        <dbReference type="ARBA" id="ARBA00012759"/>
    </source>
</evidence>
<reference evidence="11" key="1">
    <citation type="submission" date="2015-05" db="EMBL/GenBank/DDBJ databases">
        <authorList>
            <person name="Wilson R.K."/>
            <person name="Warren W.C."/>
            <person name="Olafson P."/>
        </authorList>
    </citation>
    <scope>NUCLEOTIDE SEQUENCE [LARGE SCALE GENOMIC DNA]</scope>
    <source>
        <strain evidence="11">USDA</strain>
    </source>
</reference>
<keyword evidence="6" id="KW-0378">Hydrolase</keyword>
<feature type="compositionally biased region" description="Low complexity" evidence="8">
    <location>
        <begin position="63"/>
        <end position="98"/>
    </location>
</feature>
<dbReference type="PROSITE" id="PS50235">
    <property type="entry name" value="USP_3"/>
    <property type="match status" value="1"/>
</dbReference>
<feature type="compositionally biased region" description="Polar residues" evidence="8">
    <location>
        <begin position="991"/>
        <end position="1002"/>
    </location>
</feature>
<feature type="compositionally biased region" description="Low complexity" evidence="8">
    <location>
        <begin position="1003"/>
        <end position="1031"/>
    </location>
</feature>
<evidence type="ECO:0000256" key="8">
    <source>
        <dbReference type="SAM" id="MobiDB-lite"/>
    </source>
</evidence>
<keyword evidence="7" id="KW-0788">Thiol protease</keyword>
<feature type="region of interest" description="Disordered" evidence="8">
    <location>
        <begin position="694"/>
        <end position="1100"/>
    </location>
</feature>
<dbReference type="Gene3D" id="3.90.70.10">
    <property type="entry name" value="Cysteine proteinases"/>
    <property type="match status" value="1"/>
</dbReference>
<dbReference type="PROSITE" id="PS00973">
    <property type="entry name" value="USP_2"/>
    <property type="match status" value="1"/>
</dbReference>
<feature type="compositionally biased region" description="Gly residues" evidence="8">
    <location>
        <begin position="918"/>
        <end position="929"/>
    </location>
</feature>
<dbReference type="OrthoDB" id="429671at2759"/>
<keyword evidence="5" id="KW-0833">Ubl conjugation pathway</keyword>
<evidence type="ECO:0000256" key="2">
    <source>
        <dbReference type="ARBA" id="ARBA00005427"/>
    </source>
</evidence>
<dbReference type="InterPro" id="IPR018200">
    <property type="entry name" value="USP_CS"/>
</dbReference>
<feature type="compositionally biased region" description="Low complexity" evidence="8">
    <location>
        <begin position="1086"/>
        <end position="1100"/>
    </location>
</feature>
<dbReference type="GO" id="GO:0006508">
    <property type="term" value="P:proteolysis"/>
    <property type="evidence" value="ECO:0007669"/>
    <property type="project" value="UniProtKB-KW"/>
</dbReference>
<feature type="region of interest" description="Disordered" evidence="8">
    <location>
        <begin position="204"/>
        <end position="291"/>
    </location>
</feature>
<feature type="compositionally biased region" description="Low complexity" evidence="8">
    <location>
        <begin position="734"/>
        <end position="808"/>
    </location>
</feature>
<dbReference type="EC" id="3.4.19.12" evidence="3"/>
<dbReference type="FunFam" id="3.90.70.10:FF:000092">
    <property type="entry name" value="Ubiquitin carboxyl-terminal hydrolase"/>
    <property type="match status" value="1"/>
</dbReference>
<feature type="compositionally biased region" description="Polar residues" evidence="8">
    <location>
        <begin position="825"/>
        <end position="835"/>
    </location>
</feature>
<dbReference type="InterPro" id="IPR038765">
    <property type="entry name" value="Papain-like_cys_pep_sf"/>
</dbReference>
<feature type="compositionally biased region" description="Low complexity" evidence="8">
    <location>
        <begin position="960"/>
        <end position="972"/>
    </location>
</feature>
<feature type="compositionally biased region" description="Low complexity" evidence="8">
    <location>
        <begin position="903"/>
        <end position="917"/>
    </location>
</feature>
<sequence>MTQYTQPVVGQQQQLPQQTSPTQQQQQQNTTTQTTNNNNMNNNTAAATATAAPNATANNNQTQTVAVQHQQQPQANNNNSTNNNNNYSNPQPNSVPGSAGAGVGGPVYNPQLHATNMYVPAPHGMAAGPHHPHHQPGTMYSTMIPAPMSSNVYVNNVTANVNLHGWPHAAVHHGGWVHHGGAPQYIPGELPPEQGAPVMQSMGAMPVALPPTTPLPTAHAAGVSGGRGRGRGGGKGSRRGDYNMQRHASQQHHHQQQQQQRHEGSPAPQTGGSAQSNNQQSQEQQTMESQQQMISNIPYAAHAQPHYAAPHGPQYQYGYPYFAPQQQMLHAGQSPAAQQAAGAPLYFSPMPVYNGHPIYNYGYFIPPMMNPSEYQYLPAEEVMAGSVVDDRQASGEPSAMMWHQPHMYADEYGMNPNEMHAVGSDDMNHNAGSAADTPTSMLSPNYTPIYDPQMHEIQQQMGVMQIYDEQQMAQMQVMHSQPGGVPGQIEDDLSECGSQQSIPIQMVPAGAILTTAAGMPIQAPQQSGVEPMQMHQPRLVPVVGNNGNALMTIEQTTSTAQHQPQTTGDNNNVIDSNLQGNEFAAANSNTMQPCESVTSLNEETLQQSVENIAQDYQQQQQQQHIPPMVVEVQTAIGHMDTYNSNNNKISMTDVQELQENVAKSAAETMVPTMVAVTTTNVDVAIETTVMQNSPMPLPQQQEKSQQQPPQQQQQQQHYAQDKPQQQTSQYVATQTQGNQSVPQQQVQPQQPQNYKHQQQHAQQQQHHAAQQQYHHQQLQTQPSQPHHQAQQQQQQHHTPQQQQQQQQQYPPPQQSHYHNYDNRKSSSQMYGNQQQSRRKYDFHNHGSNSNNEGASSASATQNQQQPTTKTMSWTNSSQHKKSTNTVAVTATPSLTHAGGYNKSTNASTNSSSTSSTSHGGGGGGGGGSHGTRTYTNQQHQQSYQQQQTTQTRNYGAMKMPSSPVASAPTSASGSGGVGGGGAVGHMERKTSQSSDTGKTHQQAATTSTASTTATPHHFQQTTAAASNQQSAHSHEAPANSSNSSTSGGKQHSGSARKQSTGQQSQTANITATNTAEATASPTINLAPPASATTQTAPSTPSWASLFRNAASSTTASSASPAAAAATTSNTNQSSNAANASASTGIATNSTTSSSTSTANYSQKPIAKVAPFESAAFATPAVTPGALSYSAASAQNLPPPSAATAAAAVAVVGNQKKITTNMASLDEFSLKFADFLTKYKSDWTTISLRPRGLTNRSNYCYINSILQALLGCSPLYNLMRSIPKQAANLCEVKAPTINAMMSFMSNFSNLPSGLRLRTAKGGKGNKDDLAAELQCDPAFEPTEIYKLWNDSREEHVEGRQEDAEEFLSYILNKLNDEMLEVVKLIAKPNAEQNGQNEQAEDGEDGDVWQMICNNRNKGSVTRQTDFGCTPLSDIFRGELRSRLQREGEHPTDVIQPFLTLPLNIEKAASVKEALEILVGRDQLEGVTGSKSKQEVLAWQQMNVEKLPPILILHLKWFDYRSDGCTKILKKVEFPVDLKIDTKILASKKYSQKQRAYRLFAVVYHDGKEASKGHYITDVYHTGYGSWLRYDDSSVKPIIENHVLLPRTPRVPYLLYYRRCDTIPQQNNNAGGAAGSGGSGNNNNNNSSTGANNASGGGGSNASK</sequence>
<organism evidence="10 11">
    <name type="scientific">Stomoxys calcitrans</name>
    <name type="common">Stable fly</name>
    <name type="synonym">Conops calcitrans</name>
    <dbReference type="NCBI Taxonomy" id="35570"/>
    <lineage>
        <taxon>Eukaryota</taxon>
        <taxon>Metazoa</taxon>
        <taxon>Ecdysozoa</taxon>
        <taxon>Arthropoda</taxon>
        <taxon>Hexapoda</taxon>
        <taxon>Insecta</taxon>
        <taxon>Pterygota</taxon>
        <taxon>Neoptera</taxon>
        <taxon>Endopterygota</taxon>
        <taxon>Diptera</taxon>
        <taxon>Brachycera</taxon>
        <taxon>Muscomorpha</taxon>
        <taxon>Muscoidea</taxon>
        <taxon>Muscidae</taxon>
        <taxon>Stomoxys</taxon>
    </lineage>
</organism>
<evidence type="ECO:0000259" key="9">
    <source>
        <dbReference type="PROSITE" id="PS50235"/>
    </source>
</evidence>
<feature type="compositionally biased region" description="Polar residues" evidence="8">
    <location>
        <begin position="1038"/>
        <end position="1065"/>
    </location>
</feature>
<evidence type="ECO:0000313" key="10">
    <source>
        <dbReference type="EnsemblMetazoa" id="SCAU014500-PA"/>
    </source>
</evidence>
<keyword evidence="11" id="KW-1185">Reference proteome</keyword>
<feature type="compositionally biased region" description="Low complexity" evidence="8">
    <location>
        <begin position="269"/>
        <end position="291"/>
    </location>
</feature>
<gene>
    <name evidence="10" type="primary">106084684</name>
</gene>
<dbReference type="PANTHER" id="PTHR24006">
    <property type="entry name" value="UBIQUITIN CARBOXYL-TERMINAL HYDROLASE"/>
    <property type="match status" value="1"/>
</dbReference>
<evidence type="ECO:0000256" key="7">
    <source>
        <dbReference type="ARBA" id="ARBA00022807"/>
    </source>
</evidence>
<comment type="similarity">
    <text evidence="2">Belongs to the peptidase C19 family. USP10 subfamily.</text>
</comment>
<dbReference type="GO" id="GO:0016579">
    <property type="term" value="P:protein deubiquitination"/>
    <property type="evidence" value="ECO:0007669"/>
    <property type="project" value="InterPro"/>
</dbReference>
<dbReference type="GO" id="GO:0004843">
    <property type="term" value="F:cysteine-type deubiquitinase activity"/>
    <property type="evidence" value="ECO:0007669"/>
    <property type="project" value="UniProtKB-EC"/>
</dbReference>
<evidence type="ECO:0000256" key="5">
    <source>
        <dbReference type="ARBA" id="ARBA00022786"/>
    </source>
</evidence>
<feature type="compositionally biased region" description="Polar residues" evidence="8">
    <location>
        <begin position="869"/>
        <end position="894"/>
    </location>
</feature>
<feature type="region of interest" description="Disordered" evidence="8">
    <location>
        <begin position="63"/>
        <end position="107"/>
    </location>
</feature>
<dbReference type="InterPro" id="IPR028889">
    <property type="entry name" value="USP"/>
</dbReference>
<feature type="region of interest" description="Disordered" evidence="8">
    <location>
        <begin position="1626"/>
        <end position="1662"/>
    </location>
</feature>
<feature type="domain" description="USP" evidence="9">
    <location>
        <begin position="1250"/>
        <end position="1618"/>
    </location>
</feature>
<feature type="compositionally biased region" description="Low complexity" evidence="8">
    <location>
        <begin position="1066"/>
        <end position="1079"/>
    </location>
</feature>
<feature type="compositionally biased region" description="Gly residues" evidence="8">
    <location>
        <begin position="973"/>
        <end position="983"/>
    </location>
</feature>
<keyword evidence="4" id="KW-0645">Protease</keyword>
<evidence type="ECO:0000256" key="4">
    <source>
        <dbReference type="ARBA" id="ARBA00022670"/>
    </source>
</evidence>
<evidence type="ECO:0000256" key="1">
    <source>
        <dbReference type="ARBA" id="ARBA00000707"/>
    </source>
</evidence>